<evidence type="ECO:0000313" key="2">
    <source>
        <dbReference type="EMBL" id="CAF1600757.1"/>
    </source>
</evidence>
<proteinExistence type="predicted"/>
<comment type="caution">
    <text evidence="2">The sequence shown here is derived from an EMBL/GenBank/DDBJ whole genome shotgun (WGS) entry which is preliminary data.</text>
</comment>
<dbReference type="Proteomes" id="UP000663829">
    <property type="component" value="Unassembled WGS sequence"/>
</dbReference>
<organism evidence="2 4">
    <name type="scientific">Didymodactylos carnosus</name>
    <dbReference type="NCBI Taxonomy" id="1234261"/>
    <lineage>
        <taxon>Eukaryota</taxon>
        <taxon>Metazoa</taxon>
        <taxon>Spiralia</taxon>
        <taxon>Gnathifera</taxon>
        <taxon>Rotifera</taxon>
        <taxon>Eurotatoria</taxon>
        <taxon>Bdelloidea</taxon>
        <taxon>Philodinida</taxon>
        <taxon>Philodinidae</taxon>
        <taxon>Didymodactylos</taxon>
    </lineage>
</organism>
<protein>
    <submittedName>
        <fullName evidence="2">Uncharacterized protein</fullName>
    </submittedName>
</protein>
<accession>A0A816AQU5</accession>
<dbReference type="Proteomes" id="UP000681722">
    <property type="component" value="Unassembled WGS sequence"/>
</dbReference>
<feature type="region of interest" description="Disordered" evidence="1">
    <location>
        <begin position="172"/>
        <end position="196"/>
    </location>
</feature>
<gene>
    <name evidence="2" type="ORF">GPM918_LOCUS42418</name>
    <name evidence="3" type="ORF">SRO942_LOCUS43646</name>
</gene>
<reference evidence="2" key="1">
    <citation type="submission" date="2021-02" db="EMBL/GenBank/DDBJ databases">
        <authorList>
            <person name="Nowell W R."/>
        </authorList>
    </citation>
    <scope>NUCLEOTIDE SEQUENCE</scope>
</reference>
<feature type="region of interest" description="Disordered" evidence="1">
    <location>
        <begin position="222"/>
        <end position="329"/>
    </location>
</feature>
<dbReference type="EMBL" id="CAJNOQ010035695">
    <property type="protein sequence ID" value="CAF1600757.1"/>
    <property type="molecule type" value="Genomic_DNA"/>
</dbReference>
<keyword evidence="4" id="KW-1185">Reference proteome</keyword>
<name>A0A816AQU5_9BILA</name>
<feature type="region of interest" description="Disordered" evidence="1">
    <location>
        <begin position="1"/>
        <end position="79"/>
    </location>
</feature>
<evidence type="ECO:0000256" key="1">
    <source>
        <dbReference type="SAM" id="MobiDB-lite"/>
    </source>
</evidence>
<feature type="compositionally biased region" description="Low complexity" evidence="1">
    <location>
        <begin position="286"/>
        <end position="312"/>
    </location>
</feature>
<sequence>MSNRSRSRSPHHNQNHKDQYKTTSSSLTSNLSESSSMSSNKKQRNSPSVKSESISTPPLRTVNEKTSLPPSLPPSMNPLGLDPVTLSILERQRVSAAYASLFSNPFLTPPAMNDRSPYGNAGFWPGMGGNDRNPHTAAAAVAAAEAYRNLFDAQRLNETFLQQREHFLALAASGQSPTTTSPRGPSLPPFTSQETSRLFQENYERERLAYIKAATLIKDEPKTNGILSSPKVPIKAERFSPQTATNNTSPKQEPPSPSSSTSSSKTSKKIKKSSASINYTAPAVATLPPSTTISTTSLPLVESNTDSSSSSDIAIQPAQLSNEAAGDVR</sequence>
<feature type="compositionally biased region" description="Polar residues" evidence="1">
    <location>
        <begin position="47"/>
        <end position="58"/>
    </location>
</feature>
<dbReference type="AlphaFoldDB" id="A0A816AQU5"/>
<evidence type="ECO:0000313" key="4">
    <source>
        <dbReference type="Proteomes" id="UP000663829"/>
    </source>
</evidence>
<feature type="compositionally biased region" description="Low complexity" evidence="1">
    <location>
        <begin position="21"/>
        <end position="40"/>
    </location>
</feature>
<feature type="compositionally biased region" description="Basic residues" evidence="1">
    <location>
        <begin position="1"/>
        <end position="14"/>
    </location>
</feature>
<evidence type="ECO:0000313" key="3">
    <source>
        <dbReference type="EMBL" id="CAF4477742.1"/>
    </source>
</evidence>
<feature type="compositionally biased region" description="Polar residues" evidence="1">
    <location>
        <begin position="173"/>
        <end position="196"/>
    </location>
</feature>
<dbReference type="EMBL" id="CAJOBC010102100">
    <property type="protein sequence ID" value="CAF4477742.1"/>
    <property type="molecule type" value="Genomic_DNA"/>
</dbReference>